<dbReference type="SUPFAM" id="SSF56801">
    <property type="entry name" value="Acetyl-CoA synthetase-like"/>
    <property type="match status" value="1"/>
</dbReference>
<dbReference type="Gene3D" id="3.40.50.12780">
    <property type="entry name" value="N-terminal domain of ligase-like"/>
    <property type="match status" value="1"/>
</dbReference>
<name>A0ABX8EBT6_9ACTN</name>
<dbReference type="RefSeq" id="WP_214057474.1">
    <property type="nucleotide sequence ID" value="NZ_BAAAHS010000306.1"/>
</dbReference>
<dbReference type="InterPro" id="IPR042099">
    <property type="entry name" value="ANL_N_sf"/>
</dbReference>
<sequence length="579" mass="62633">MPEAMTERRLAPLAQRRAELEARHPRWEPTTLHGALDTAAERWADRPYVITDDRTFTYAQIQEWSRVLARGLAGLGIGRGDHVGLEMANYPEFVACKFAISRVGGTAVPINFLSRRDELAYVLEQSQAAALIVMARHRELDYLAMLDDLAPGWERHGGGRTLPSLRTVVIFENDRAAGRADALTLAGLEDGPPVDDELPYVDPAATADILYTSGTTGGPKGVQLTHDMLLRTAYGAAYGRGFEDGRRIHFAMPMYHVFGYVEGMLPVLFVGGAIVPHLSFTPVASLDAIEAHGATDMLAIPLMTQAVMDAQRERGADLGSLASLLSSGTATPPGLWDRIDSELACEEVTTGYGMSETTASSTVTRPDDGPEKRRTTNGRLRDVGVAGDPALGGRLVLYRAVGPETGRDLGRGTVGELQAKGPGVTRGYWDKPEATAAAFTDDGWLRTGDLGTIDDEDYVHLVGRVKDCYRCGGEQVVPADVEAVLLEHPGVEQALVVPVPDDRMGEAGAACIVRRDGEYVEPDELVAMAAEKLARFKVPKHVLFVETSEIPLTASGRPRKFLLRELALTRLGLDRSTAP</sequence>
<keyword evidence="2 6" id="KW-0436">Ligase</keyword>
<dbReference type="Pfam" id="PF00501">
    <property type="entry name" value="AMP-binding"/>
    <property type="match status" value="1"/>
</dbReference>
<dbReference type="Pfam" id="PF13193">
    <property type="entry name" value="AMP-binding_C"/>
    <property type="match status" value="1"/>
</dbReference>
<evidence type="ECO:0000313" key="6">
    <source>
        <dbReference type="EMBL" id="QVT77799.1"/>
    </source>
</evidence>
<evidence type="ECO:0000256" key="1">
    <source>
        <dbReference type="ARBA" id="ARBA00006432"/>
    </source>
</evidence>
<dbReference type="GO" id="GO:0016874">
    <property type="term" value="F:ligase activity"/>
    <property type="evidence" value="ECO:0007669"/>
    <property type="project" value="UniProtKB-KW"/>
</dbReference>
<dbReference type="InterPro" id="IPR045851">
    <property type="entry name" value="AMP-bd_C_sf"/>
</dbReference>
<dbReference type="PANTHER" id="PTHR43201">
    <property type="entry name" value="ACYL-COA SYNTHETASE"/>
    <property type="match status" value="1"/>
</dbReference>
<feature type="domain" description="AMP-binding enzyme C-terminal" evidence="5">
    <location>
        <begin position="481"/>
        <end position="556"/>
    </location>
</feature>
<feature type="region of interest" description="Disordered" evidence="3">
    <location>
        <begin position="357"/>
        <end position="376"/>
    </location>
</feature>
<protein>
    <submittedName>
        <fullName evidence="6">3-[(3aS,4S,7aS)-7a-methyl-1, 5-dioxo-octahydro-1H-inden-4-yl]propanoyl:CoA ligase</fullName>
        <ecNumber evidence="6">6.2.1.41</ecNumber>
    </submittedName>
</protein>
<dbReference type="PROSITE" id="PS00455">
    <property type="entry name" value="AMP_BINDING"/>
    <property type="match status" value="1"/>
</dbReference>
<reference evidence="6 7" key="1">
    <citation type="submission" date="2021-05" db="EMBL/GenBank/DDBJ databases">
        <title>Complete genome of Nocardioides aquaticus KCTC 9944T isolated from meromictic and hypersaline Ekho Lake, Antarctica.</title>
        <authorList>
            <person name="Hwang K."/>
            <person name="Kim K.M."/>
            <person name="Choe H."/>
        </authorList>
    </citation>
    <scope>NUCLEOTIDE SEQUENCE [LARGE SCALE GENOMIC DNA]</scope>
    <source>
        <strain evidence="6 7">KCTC 9944</strain>
    </source>
</reference>
<gene>
    <name evidence="6" type="primary">fadD3_1</name>
    <name evidence="6" type="ORF">ENKNEFLB_00168</name>
</gene>
<evidence type="ECO:0000313" key="7">
    <source>
        <dbReference type="Proteomes" id="UP000679307"/>
    </source>
</evidence>
<dbReference type="EC" id="6.2.1.41" evidence="6"/>
<accession>A0ABX8EBT6</accession>
<dbReference type="InterPro" id="IPR000873">
    <property type="entry name" value="AMP-dep_synth/lig_dom"/>
</dbReference>
<evidence type="ECO:0000256" key="2">
    <source>
        <dbReference type="ARBA" id="ARBA00022598"/>
    </source>
</evidence>
<evidence type="ECO:0000259" key="5">
    <source>
        <dbReference type="Pfam" id="PF13193"/>
    </source>
</evidence>
<dbReference type="Gene3D" id="3.30.300.30">
    <property type="match status" value="1"/>
</dbReference>
<dbReference type="InterPro" id="IPR025110">
    <property type="entry name" value="AMP-bd_C"/>
</dbReference>
<dbReference type="EMBL" id="CP075371">
    <property type="protein sequence ID" value="QVT77799.1"/>
    <property type="molecule type" value="Genomic_DNA"/>
</dbReference>
<dbReference type="Proteomes" id="UP000679307">
    <property type="component" value="Chromosome"/>
</dbReference>
<feature type="compositionally biased region" description="Basic and acidic residues" evidence="3">
    <location>
        <begin position="365"/>
        <end position="376"/>
    </location>
</feature>
<keyword evidence="7" id="KW-1185">Reference proteome</keyword>
<comment type="similarity">
    <text evidence="1">Belongs to the ATP-dependent AMP-binding enzyme family.</text>
</comment>
<evidence type="ECO:0000256" key="3">
    <source>
        <dbReference type="SAM" id="MobiDB-lite"/>
    </source>
</evidence>
<dbReference type="InterPro" id="IPR020845">
    <property type="entry name" value="AMP-binding_CS"/>
</dbReference>
<proteinExistence type="inferred from homology"/>
<evidence type="ECO:0000259" key="4">
    <source>
        <dbReference type="Pfam" id="PF00501"/>
    </source>
</evidence>
<dbReference type="PANTHER" id="PTHR43201:SF5">
    <property type="entry name" value="MEDIUM-CHAIN ACYL-COA LIGASE ACSF2, MITOCHONDRIAL"/>
    <property type="match status" value="1"/>
</dbReference>
<feature type="domain" description="AMP-dependent synthetase/ligase" evidence="4">
    <location>
        <begin position="37"/>
        <end position="429"/>
    </location>
</feature>
<organism evidence="6 7">
    <name type="scientific">Nocardioides aquaticus</name>
    <dbReference type="NCBI Taxonomy" id="160826"/>
    <lineage>
        <taxon>Bacteria</taxon>
        <taxon>Bacillati</taxon>
        <taxon>Actinomycetota</taxon>
        <taxon>Actinomycetes</taxon>
        <taxon>Propionibacteriales</taxon>
        <taxon>Nocardioidaceae</taxon>
        <taxon>Nocardioides</taxon>
    </lineage>
</organism>